<dbReference type="Gene3D" id="3.10.620.30">
    <property type="match status" value="1"/>
</dbReference>
<feature type="transmembrane region" description="Helical" evidence="2">
    <location>
        <begin position="53"/>
        <end position="72"/>
    </location>
</feature>
<feature type="region of interest" description="Disordered" evidence="1">
    <location>
        <begin position="1"/>
        <end position="27"/>
    </location>
</feature>
<keyword evidence="5" id="KW-1185">Reference proteome</keyword>
<name>A0A517ZQF5_9PLAN</name>
<organism evidence="4 5">
    <name type="scientific">Symmachiella dynata</name>
    <dbReference type="NCBI Taxonomy" id="2527995"/>
    <lineage>
        <taxon>Bacteria</taxon>
        <taxon>Pseudomonadati</taxon>
        <taxon>Planctomycetota</taxon>
        <taxon>Planctomycetia</taxon>
        <taxon>Planctomycetales</taxon>
        <taxon>Planctomycetaceae</taxon>
        <taxon>Symmachiella</taxon>
    </lineage>
</organism>
<evidence type="ECO:0000259" key="3">
    <source>
        <dbReference type="SMART" id="SM00460"/>
    </source>
</evidence>
<dbReference type="SMART" id="SM00460">
    <property type="entry name" value="TGc"/>
    <property type="match status" value="1"/>
</dbReference>
<dbReference type="EC" id="2.3.2.13" evidence="4"/>
<dbReference type="EMBL" id="CP036276">
    <property type="protein sequence ID" value="QDU44724.1"/>
    <property type="molecule type" value="Genomic_DNA"/>
</dbReference>
<dbReference type="PANTHER" id="PTHR42736">
    <property type="entry name" value="PROTEIN-GLUTAMINE GAMMA-GLUTAMYLTRANSFERASE"/>
    <property type="match status" value="1"/>
</dbReference>
<dbReference type="InterPro" id="IPR002931">
    <property type="entry name" value="Transglutaminase-like"/>
</dbReference>
<dbReference type="InterPro" id="IPR038765">
    <property type="entry name" value="Papain-like_cys_pep_sf"/>
</dbReference>
<keyword evidence="2" id="KW-0812">Transmembrane</keyword>
<evidence type="ECO:0000313" key="5">
    <source>
        <dbReference type="Proteomes" id="UP000319383"/>
    </source>
</evidence>
<keyword evidence="2" id="KW-1133">Transmembrane helix</keyword>
<accession>A0A517ZQF5</accession>
<keyword evidence="2" id="KW-0472">Membrane</keyword>
<keyword evidence="4" id="KW-0012">Acyltransferase</keyword>
<feature type="transmembrane region" description="Helical" evidence="2">
    <location>
        <begin position="199"/>
        <end position="220"/>
    </location>
</feature>
<evidence type="ECO:0000256" key="1">
    <source>
        <dbReference type="SAM" id="MobiDB-lite"/>
    </source>
</evidence>
<reference evidence="4 5" key="1">
    <citation type="submission" date="2019-02" db="EMBL/GenBank/DDBJ databases">
        <title>Deep-cultivation of Planctomycetes and their phenomic and genomic characterization uncovers novel biology.</title>
        <authorList>
            <person name="Wiegand S."/>
            <person name="Jogler M."/>
            <person name="Boedeker C."/>
            <person name="Pinto D."/>
            <person name="Vollmers J."/>
            <person name="Rivas-Marin E."/>
            <person name="Kohn T."/>
            <person name="Peeters S.H."/>
            <person name="Heuer A."/>
            <person name="Rast P."/>
            <person name="Oberbeckmann S."/>
            <person name="Bunk B."/>
            <person name="Jeske O."/>
            <person name="Meyerdierks A."/>
            <person name="Storesund J.E."/>
            <person name="Kallscheuer N."/>
            <person name="Luecker S."/>
            <person name="Lage O.M."/>
            <person name="Pohl T."/>
            <person name="Merkel B.J."/>
            <person name="Hornburger P."/>
            <person name="Mueller R.-W."/>
            <person name="Bruemmer F."/>
            <person name="Labrenz M."/>
            <person name="Spormann A.M."/>
            <person name="Op den Camp H."/>
            <person name="Overmann J."/>
            <person name="Amann R."/>
            <person name="Jetten M.S.M."/>
            <person name="Mascher T."/>
            <person name="Medema M.H."/>
            <person name="Devos D.P."/>
            <person name="Kaster A.-K."/>
            <person name="Ovreas L."/>
            <person name="Rohde M."/>
            <person name="Galperin M.Y."/>
            <person name="Jogler C."/>
        </authorList>
    </citation>
    <scope>NUCLEOTIDE SEQUENCE [LARGE SCALE GENOMIC DNA]</scope>
    <source>
        <strain evidence="4 5">Mal52</strain>
    </source>
</reference>
<keyword evidence="4" id="KW-0808">Transferase</keyword>
<dbReference type="SUPFAM" id="SSF54001">
    <property type="entry name" value="Cysteine proteinases"/>
    <property type="match status" value="1"/>
</dbReference>
<protein>
    <submittedName>
        <fullName evidence="4">Protein-glutamine gamma-glutamyltransferase</fullName>
        <ecNumber evidence="4">2.3.2.13</ecNumber>
    </submittedName>
</protein>
<evidence type="ECO:0000256" key="2">
    <source>
        <dbReference type="SAM" id="Phobius"/>
    </source>
</evidence>
<feature type="transmembrane region" description="Helical" evidence="2">
    <location>
        <begin position="29"/>
        <end position="47"/>
    </location>
</feature>
<feature type="transmembrane region" description="Helical" evidence="2">
    <location>
        <begin position="152"/>
        <end position="178"/>
    </location>
</feature>
<proteinExistence type="predicted"/>
<dbReference type="PANTHER" id="PTHR42736:SF1">
    <property type="entry name" value="PROTEIN-GLUTAMINE GAMMA-GLUTAMYLTRANSFERASE"/>
    <property type="match status" value="1"/>
</dbReference>
<dbReference type="InterPro" id="IPR052901">
    <property type="entry name" value="Bact_TGase-like"/>
</dbReference>
<sequence length="812" mass="90575">MTTGLPTKAGASPLPRSHMKPFSEKPSESGTLLLATVAAITLLIPRFESTRSVSLLFLSALLSVGLPWSIWWFLRGDQSPKNKLIKFAPAIIAGWVLWPTLTELLSRAIGLGEAPETLMLTTLQNAGLIAAAYSHWRRCQQVACLISSFMTLYVLIICTQPVVFVLAGLFGVMMLWWLMARYWERVSNTYASHRSDRCLPVRSSVLASVAGGLLLLAVLFGTTGGATYVLGGFMPTSGGNNDSNDLARSGVGDGDAMVAAQEDASSFGPVESDLFLESEMPSLYDMMNETYGEPPKPPKKRERAKGLPQGNMKITHQRTAKTERSGKEFSTIRRMVARKHLDLKDRKAPALLHVVGRVPLHLAIERYDTFNGRDWEHSNEKLNHSNLSLQMREDKPWVQVQPAANFAIPGGLETHGVKIINLKTKRVPSPPQITAVHIDKIDLVDFYGWSTDGVVEMPQRDLIPQLTVLYTQSSKVNLNCLRELDFTKNLPVHRKFREDQRKSRAAIASATVKRHLAIPPQSQKAATLAAEWTASVPRGWQQVEAIVSHLRSDFAHDPLATAPEATDDVVNHFLNAGCGPDYLFATTAAVMLRSQGYPTRLVTGFYADPKNYDRAGGQTIVLPEDVHVWVEVGVGGSKWVAVEPTPGYEPPPEVLTWKQQFAQLAAALTGWLKANVFLLMSGGFVLLGIWYTRFTWLDWGLISLIRLWRWGHPIHRIRATLYMLEYRSWLAGLPRPSTVTVRQWYLDRSQGLSEESKNQLSFFINILERALYAPATLKTADRDQTAHACRNAIQHLRTPQLRSWAQQGDHQR</sequence>
<dbReference type="Proteomes" id="UP000319383">
    <property type="component" value="Chromosome"/>
</dbReference>
<dbReference type="GO" id="GO:0003810">
    <property type="term" value="F:protein-glutamine gamma-glutamyltransferase activity"/>
    <property type="evidence" value="ECO:0007669"/>
    <property type="project" value="UniProtKB-EC"/>
</dbReference>
<dbReference type="Pfam" id="PF01841">
    <property type="entry name" value="Transglut_core"/>
    <property type="match status" value="1"/>
</dbReference>
<feature type="domain" description="Transglutaminase-like" evidence="3">
    <location>
        <begin position="573"/>
        <end position="646"/>
    </location>
</feature>
<gene>
    <name evidence="4" type="primary">tgpA_3</name>
    <name evidence="4" type="ORF">Mal52_32100</name>
</gene>
<evidence type="ECO:0000313" key="4">
    <source>
        <dbReference type="EMBL" id="QDU44724.1"/>
    </source>
</evidence>
<dbReference type="AlphaFoldDB" id="A0A517ZQF5"/>
<dbReference type="KEGG" id="sdyn:Mal52_32100"/>